<feature type="transmembrane region" description="Helical" evidence="1">
    <location>
        <begin position="14"/>
        <end position="37"/>
    </location>
</feature>
<dbReference type="AlphaFoldDB" id="A0ABD2NC87"/>
<organism evidence="2 3">
    <name type="scientific">Cryptolaemus montrouzieri</name>
    <dbReference type="NCBI Taxonomy" id="559131"/>
    <lineage>
        <taxon>Eukaryota</taxon>
        <taxon>Metazoa</taxon>
        <taxon>Ecdysozoa</taxon>
        <taxon>Arthropoda</taxon>
        <taxon>Hexapoda</taxon>
        <taxon>Insecta</taxon>
        <taxon>Pterygota</taxon>
        <taxon>Neoptera</taxon>
        <taxon>Endopterygota</taxon>
        <taxon>Coleoptera</taxon>
        <taxon>Polyphaga</taxon>
        <taxon>Cucujiformia</taxon>
        <taxon>Coccinelloidea</taxon>
        <taxon>Coccinellidae</taxon>
        <taxon>Scymninae</taxon>
        <taxon>Scymnini</taxon>
        <taxon>Cryptolaemus</taxon>
    </lineage>
</organism>
<sequence>MFWDEWSPTDWKIYSIYVSLVVLLIWNIILTVSLILVGRKRTKYVEEIGNERIATSPVWNQIYLPKIPRLQQSKKGEVKSISSIPTPSACI</sequence>
<gene>
    <name evidence="2" type="ORF">HHI36_011742</name>
</gene>
<evidence type="ECO:0000313" key="2">
    <source>
        <dbReference type="EMBL" id="KAL3276358.1"/>
    </source>
</evidence>
<keyword evidence="1" id="KW-0812">Transmembrane</keyword>
<evidence type="ECO:0000256" key="1">
    <source>
        <dbReference type="SAM" id="Phobius"/>
    </source>
</evidence>
<evidence type="ECO:0000313" key="3">
    <source>
        <dbReference type="Proteomes" id="UP001516400"/>
    </source>
</evidence>
<keyword evidence="1" id="KW-1133">Transmembrane helix</keyword>
<proteinExistence type="predicted"/>
<keyword evidence="1" id="KW-0472">Membrane</keyword>
<reference evidence="2 3" key="1">
    <citation type="journal article" date="2021" name="BMC Biol.">
        <title>Horizontally acquired antibacterial genes associated with adaptive radiation of ladybird beetles.</title>
        <authorList>
            <person name="Li H.S."/>
            <person name="Tang X.F."/>
            <person name="Huang Y.H."/>
            <person name="Xu Z.Y."/>
            <person name="Chen M.L."/>
            <person name="Du X.Y."/>
            <person name="Qiu B.Y."/>
            <person name="Chen P.T."/>
            <person name="Zhang W."/>
            <person name="Slipinski A."/>
            <person name="Escalona H.E."/>
            <person name="Waterhouse R.M."/>
            <person name="Zwick A."/>
            <person name="Pang H."/>
        </authorList>
    </citation>
    <scope>NUCLEOTIDE SEQUENCE [LARGE SCALE GENOMIC DNA]</scope>
    <source>
        <strain evidence="2">SYSU2018</strain>
    </source>
</reference>
<keyword evidence="3" id="KW-1185">Reference proteome</keyword>
<name>A0ABD2NC87_9CUCU</name>
<dbReference type="EMBL" id="JABFTP020000103">
    <property type="protein sequence ID" value="KAL3276358.1"/>
    <property type="molecule type" value="Genomic_DNA"/>
</dbReference>
<protein>
    <recommendedName>
        <fullName evidence="4">ATP synthase F0 subunit 8</fullName>
    </recommendedName>
</protein>
<comment type="caution">
    <text evidence="2">The sequence shown here is derived from an EMBL/GenBank/DDBJ whole genome shotgun (WGS) entry which is preliminary data.</text>
</comment>
<dbReference type="Proteomes" id="UP001516400">
    <property type="component" value="Unassembled WGS sequence"/>
</dbReference>
<accession>A0ABD2NC87</accession>
<evidence type="ECO:0008006" key="4">
    <source>
        <dbReference type="Google" id="ProtNLM"/>
    </source>
</evidence>